<dbReference type="InterPro" id="IPR057121">
    <property type="entry name" value="Phage_tudor-like"/>
</dbReference>
<dbReference type="Proteomes" id="UP000595743">
    <property type="component" value="Genome"/>
</dbReference>
<evidence type="ECO:0000313" key="2">
    <source>
        <dbReference type="Proteomes" id="UP000595743"/>
    </source>
</evidence>
<gene>
    <name evidence="1" type="ORF">EVAN_216</name>
</gene>
<accession>A0A7T3TJY4</accession>
<sequence length="84" mass="10002">MVHRMKTFNVGDIVRTRIWDGLQFEVVVYVGSEGVLLHRINNLIEWQLERFVKYHELNSYHCTVAPVASKEYYDMLEELKSLKD</sequence>
<dbReference type="EMBL" id="MW021752">
    <property type="protein sequence ID" value="QPX73915.1"/>
    <property type="molecule type" value="Genomic_DNA"/>
</dbReference>
<evidence type="ECO:0000313" key="1">
    <source>
        <dbReference type="EMBL" id="QPX73915.1"/>
    </source>
</evidence>
<organism evidence="1 2">
    <name type="scientific">Klebsiella phage vB_KpnM_BovinicusUrsus</name>
    <dbReference type="NCBI Taxonomy" id="2777352"/>
    <lineage>
        <taxon>Viruses</taxon>
        <taxon>Duplodnaviria</taxon>
        <taxon>Heunggongvirae</taxon>
        <taxon>Uroviricota</taxon>
        <taxon>Caudoviricetes</taxon>
        <taxon>Pantevenvirales</taxon>
        <taxon>Straboviridae</taxon>
        <taxon>Tevenvirinae</taxon>
        <taxon>Jiaodavirus</taxon>
        <taxon>Jiaodavirus jd18</taxon>
    </lineage>
</organism>
<proteinExistence type="predicted"/>
<dbReference type="Pfam" id="PF24144">
    <property type="entry name" value="Phage_tudor"/>
    <property type="match status" value="1"/>
</dbReference>
<name>A0A7T3TJY4_9CAUD</name>
<reference evidence="1 2" key="1">
    <citation type="submission" date="2020-09" db="EMBL/GenBank/DDBJ databases">
        <authorList>
            <person name="Kaiser E."/>
            <person name="Loertsher E."/>
            <person name="Boyd C."/>
            <person name="Allen K."/>
            <person name="Carter N."/>
            <person name="Sharma R."/>
            <person name="Flor S."/>
            <person name="Grose J."/>
        </authorList>
    </citation>
    <scope>NUCLEOTIDE SEQUENCE [LARGE SCALE GENOMIC DNA]</scope>
</reference>
<protein>
    <submittedName>
        <fullName evidence="1">Uncharacterized protein</fullName>
    </submittedName>
</protein>